<dbReference type="AlphaFoldDB" id="A0A5B6YT21"/>
<dbReference type="PANTHER" id="PTHR43539:SF9">
    <property type="entry name" value="INDOLE-3-PYRUVATE MONOOXYGENASE YUCCA11-RELATED"/>
    <property type="match status" value="1"/>
</dbReference>
<evidence type="ECO:0000256" key="4">
    <source>
        <dbReference type="ARBA" id="ARBA00022827"/>
    </source>
</evidence>
<evidence type="ECO:0000256" key="2">
    <source>
        <dbReference type="ARBA" id="ARBA00009183"/>
    </source>
</evidence>
<evidence type="ECO:0000256" key="6">
    <source>
        <dbReference type="ARBA" id="ARBA00023002"/>
    </source>
</evidence>
<dbReference type="GO" id="GO:0103075">
    <property type="term" value="F:indole-3-pyruvate monooxygenase activity"/>
    <property type="evidence" value="ECO:0007669"/>
    <property type="project" value="UniProtKB-EC"/>
</dbReference>
<gene>
    <name evidence="7" type="ORF">Din_004259</name>
</gene>
<keyword evidence="5" id="KW-0521">NADP</keyword>
<accession>A0A5B6YT21</accession>
<dbReference type="EC" id="1.14.13.168" evidence="7"/>
<comment type="similarity">
    <text evidence="2">Belongs to the FMO family.</text>
</comment>
<dbReference type="EMBL" id="GHES01004259">
    <property type="protein sequence ID" value="MPA34818.1"/>
    <property type="molecule type" value="Transcribed_RNA"/>
</dbReference>
<evidence type="ECO:0000256" key="1">
    <source>
        <dbReference type="ARBA" id="ARBA00001974"/>
    </source>
</evidence>
<organism evidence="7">
    <name type="scientific">Davidia involucrata</name>
    <name type="common">Dove tree</name>
    <dbReference type="NCBI Taxonomy" id="16924"/>
    <lineage>
        <taxon>Eukaryota</taxon>
        <taxon>Viridiplantae</taxon>
        <taxon>Streptophyta</taxon>
        <taxon>Embryophyta</taxon>
        <taxon>Tracheophyta</taxon>
        <taxon>Spermatophyta</taxon>
        <taxon>Magnoliopsida</taxon>
        <taxon>eudicotyledons</taxon>
        <taxon>Gunneridae</taxon>
        <taxon>Pentapetalae</taxon>
        <taxon>asterids</taxon>
        <taxon>Cornales</taxon>
        <taxon>Nyssaceae</taxon>
        <taxon>Davidia</taxon>
    </lineage>
</organism>
<keyword evidence="3" id="KW-0285">Flavoprotein</keyword>
<evidence type="ECO:0000256" key="5">
    <source>
        <dbReference type="ARBA" id="ARBA00022857"/>
    </source>
</evidence>
<reference evidence="7" key="1">
    <citation type="submission" date="2019-08" db="EMBL/GenBank/DDBJ databases">
        <title>Reference gene set and small RNA set construction with multiple tissues from Davidia involucrata Baill.</title>
        <authorList>
            <person name="Yang H."/>
            <person name="Zhou C."/>
            <person name="Li G."/>
            <person name="Wang J."/>
            <person name="Gao P."/>
            <person name="Wang M."/>
            <person name="Wang R."/>
            <person name="Zhao Y."/>
        </authorList>
    </citation>
    <scope>NUCLEOTIDE SEQUENCE</scope>
    <source>
        <tissue evidence="7">Mixed with DoveR01_LX</tissue>
    </source>
</reference>
<proteinExistence type="inferred from homology"/>
<dbReference type="PANTHER" id="PTHR43539">
    <property type="entry name" value="FLAVIN-BINDING MONOOXYGENASE-LIKE PROTEIN (AFU_ORTHOLOGUE AFUA_4G09220)"/>
    <property type="match status" value="1"/>
</dbReference>
<keyword evidence="7" id="KW-0670">Pyruvate</keyword>
<keyword evidence="6 7" id="KW-0560">Oxidoreductase</keyword>
<name>A0A5B6YT21_DAVIN</name>
<sequence length="124" mass="14262">MVCSTNFLKTTDYIDGNDDLSFLVRQVHVTTKEMVQLGMFLLKFLPCKMVDYIILMLSKLKNGDLSCYGLPRLIKGPFYLKGTTGRTWLLSSNFFPQFPQDTNGRMTHKAFTPHFIHPQLYCGN</sequence>
<evidence type="ECO:0000313" key="7">
    <source>
        <dbReference type="EMBL" id="MPA34818.1"/>
    </source>
</evidence>
<evidence type="ECO:0000256" key="3">
    <source>
        <dbReference type="ARBA" id="ARBA00022630"/>
    </source>
</evidence>
<keyword evidence="7" id="KW-0503">Monooxygenase</keyword>
<dbReference type="InterPro" id="IPR050982">
    <property type="entry name" value="Auxin_biosynth/cation_transpt"/>
</dbReference>
<keyword evidence="4" id="KW-0274">FAD</keyword>
<comment type="cofactor">
    <cofactor evidence="1">
        <name>FAD</name>
        <dbReference type="ChEBI" id="CHEBI:57692"/>
    </cofactor>
</comment>
<protein>
    <submittedName>
        <fullName evidence="7">Putative indole-3-pyruvate monooxygenase YUCCA11</fullName>
        <ecNumber evidence="7">1.14.13.168</ecNumber>
    </submittedName>
</protein>
<dbReference type="GO" id="GO:0050660">
    <property type="term" value="F:flavin adenine dinucleotide binding"/>
    <property type="evidence" value="ECO:0007669"/>
    <property type="project" value="TreeGrafter"/>
</dbReference>